<name>A0A318LJK2_9PSEU</name>
<feature type="region of interest" description="Disordered" evidence="1">
    <location>
        <begin position="144"/>
        <end position="163"/>
    </location>
</feature>
<feature type="region of interest" description="Disordered" evidence="1">
    <location>
        <begin position="111"/>
        <end position="138"/>
    </location>
</feature>
<dbReference type="RefSeq" id="WP_168214050.1">
    <property type="nucleotide sequence ID" value="NZ_JBHVKT010000009.1"/>
</dbReference>
<dbReference type="Proteomes" id="UP000247892">
    <property type="component" value="Unassembled WGS sequence"/>
</dbReference>
<dbReference type="Gene3D" id="1.10.10.10">
    <property type="entry name" value="Winged helix-like DNA-binding domain superfamily/Winged helix DNA-binding domain"/>
    <property type="match status" value="1"/>
</dbReference>
<feature type="compositionally biased region" description="Basic and acidic residues" evidence="1">
    <location>
        <begin position="120"/>
        <end position="137"/>
    </location>
</feature>
<dbReference type="Pfam" id="PF12840">
    <property type="entry name" value="HTH_20"/>
    <property type="match status" value="1"/>
</dbReference>
<dbReference type="InterPro" id="IPR036388">
    <property type="entry name" value="WH-like_DNA-bd_sf"/>
</dbReference>
<dbReference type="CDD" id="cd00090">
    <property type="entry name" value="HTH_ARSR"/>
    <property type="match status" value="1"/>
</dbReference>
<dbReference type="SUPFAM" id="SSF46785">
    <property type="entry name" value="Winged helix' DNA-binding domain"/>
    <property type="match status" value="1"/>
</dbReference>
<comment type="caution">
    <text evidence="2">The sequence shown here is derived from an EMBL/GenBank/DDBJ whole genome shotgun (WGS) entry which is preliminary data.</text>
</comment>
<dbReference type="InterPro" id="IPR036390">
    <property type="entry name" value="WH_DNA-bd_sf"/>
</dbReference>
<evidence type="ECO:0000313" key="2">
    <source>
        <dbReference type="EMBL" id="PXY29778.1"/>
    </source>
</evidence>
<accession>A0A318LJK2</accession>
<proteinExistence type="predicted"/>
<dbReference type="InterPro" id="IPR011991">
    <property type="entry name" value="ArsR-like_HTH"/>
</dbReference>
<evidence type="ECO:0000313" key="3">
    <source>
        <dbReference type="Proteomes" id="UP000247892"/>
    </source>
</evidence>
<reference evidence="2 3" key="1">
    <citation type="submission" date="2016-07" db="EMBL/GenBank/DDBJ databases">
        <title>Draft genome sequence of Prauserella sp. YIM 121212, isolated from alkaline soil.</title>
        <authorList>
            <person name="Ruckert C."/>
            <person name="Albersmeier A."/>
            <person name="Jiang C.-L."/>
            <person name="Jiang Y."/>
            <person name="Kalinowski J."/>
            <person name="Schneider O."/>
            <person name="Winkler A."/>
            <person name="Zotchev S.B."/>
        </authorList>
    </citation>
    <scope>NUCLEOTIDE SEQUENCE [LARGE SCALE GENOMIC DNA]</scope>
    <source>
        <strain evidence="2 3">YIM 121212</strain>
    </source>
</reference>
<evidence type="ECO:0000256" key="1">
    <source>
        <dbReference type="SAM" id="MobiDB-lite"/>
    </source>
</evidence>
<protein>
    <submittedName>
        <fullName evidence="2">Transcriptional regulator</fullName>
    </submittedName>
</protein>
<keyword evidence="3" id="KW-1185">Reference proteome</keyword>
<dbReference type="AlphaFoldDB" id="A0A318LJK2"/>
<dbReference type="EMBL" id="MASU01000008">
    <property type="protein sequence ID" value="PXY29778.1"/>
    <property type="molecule type" value="Genomic_DNA"/>
</dbReference>
<gene>
    <name evidence="2" type="ORF">BA062_21655</name>
</gene>
<organism evidence="2 3">
    <name type="scientific">Prauserella flavalba</name>
    <dbReference type="NCBI Taxonomy" id="1477506"/>
    <lineage>
        <taxon>Bacteria</taxon>
        <taxon>Bacillati</taxon>
        <taxon>Actinomycetota</taxon>
        <taxon>Actinomycetes</taxon>
        <taxon>Pseudonocardiales</taxon>
        <taxon>Pseudonocardiaceae</taxon>
        <taxon>Prauserella</taxon>
    </lineage>
</organism>
<sequence>MTGDAGIRAVAVLDDELRRGMYRFIRAARRPVTRDEAAAAVGISRKLAAFHLDKLVDAGVLQAGYQPVSGIRKVGRAPKVYQPVAADIRVSIPPRQPDLLADILVDAVLSGTQSDDSDNRDDSDNGDEDGRERDGQVRRAALRAARRRGHRIGAAEREQARPGRLGAERALTLTAAVLGRHGFDPDRGSSTCLRLGTCPFHPLADRAPELVCGINHAFLAGLLDGLGAATVEAVLDPHAGECCVELRARRG</sequence>